<evidence type="ECO:0000256" key="1">
    <source>
        <dbReference type="SAM" id="MobiDB-lite"/>
    </source>
</evidence>
<dbReference type="AlphaFoldDB" id="A0A0C3B8A6"/>
<accession>A0A0C3B8A6</accession>
<sequence length="139" mass="14876">MGPDGFLDCTREGKACNHCPSSVGVGDALPIITSSCPSFANVSAGMRQCWNCGATEMIYLWNHNSEYSSSKPPTHLIKRVDNMCHTRVGVAPLKARLPNGGDDLLPSLSPSPPPGGRFSRGRQNDIASCLSECRDNQAN</sequence>
<dbReference type="EMBL" id="KN824279">
    <property type="protein sequence ID" value="KIM33045.1"/>
    <property type="molecule type" value="Genomic_DNA"/>
</dbReference>
<proteinExistence type="predicted"/>
<evidence type="ECO:0000313" key="2">
    <source>
        <dbReference type="EMBL" id="KIM33045.1"/>
    </source>
</evidence>
<reference evidence="3" key="2">
    <citation type="submission" date="2015-01" db="EMBL/GenBank/DDBJ databases">
        <title>Evolutionary Origins and Diversification of the Mycorrhizal Mutualists.</title>
        <authorList>
            <consortium name="DOE Joint Genome Institute"/>
            <consortium name="Mycorrhizal Genomics Consortium"/>
            <person name="Kohler A."/>
            <person name="Kuo A."/>
            <person name="Nagy L.G."/>
            <person name="Floudas D."/>
            <person name="Copeland A."/>
            <person name="Barry K.W."/>
            <person name="Cichocki N."/>
            <person name="Veneault-Fourrey C."/>
            <person name="LaButti K."/>
            <person name="Lindquist E.A."/>
            <person name="Lipzen A."/>
            <person name="Lundell T."/>
            <person name="Morin E."/>
            <person name="Murat C."/>
            <person name="Riley R."/>
            <person name="Ohm R."/>
            <person name="Sun H."/>
            <person name="Tunlid A."/>
            <person name="Henrissat B."/>
            <person name="Grigoriev I.V."/>
            <person name="Hibbett D.S."/>
            <person name="Martin F."/>
        </authorList>
    </citation>
    <scope>NUCLEOTIDE SEQUENCE [LARGE SCALE GENOMIC DNA]</scope>
    <source>
        <strain evidence="3">MAFF 305830</strain>
    </source>
</reference>
<reference evidence="2 3" key="1">
    <citation type="submission" date="2014-04" db="EMBL/GenBank/DDBJ databases">
        <authorList>
            <consortium name="DOE Joint Genome Institute"/>
            <person name="Kuo A."/>
            <person name="Zuccaro A."/>
            <person name="Kohler A."/>
            <person name="Nagy L.G."/>
            <person name="Floudas D."/>
            <person name="Copeland A."/>
            <person name="Barry K.W."/>
            <person name="Cichocki N."/>
            <person name="Veneault-Fourrey C."/>
            <person name="LaButti K."/>
            <person name="Lindquist E.A."/>
            <person name="Lipzen A."/>
            <person name="Lundell T."/>
            <person name="Morin E."/>
            <person name="Murat C."/>
            <person name="Sun H."/>
            <person name="Tunlid A."/>
            <person name="Henrissat B."/>
            <person name="Grigoriev I.V."/>
            <person name="Hibbett D.S."/>
            <person name="Martin F."/>
            <person name="Nordberg H.P."/>
            <person name="Cantor M.N."/>
            <person name="Hua S.X."/>
        </authorList>
    </citation>
    <scope>NUCLEOTIDE SEQUENCE [LARGE SCALE GENOMIC DNA]</scope>
    <source>
        <strain evidence="2 3">MAFF 305830</strain>
    </source>
</reference>
<protein>
    <submittedName>
        <fullName evidence="2">Uncharacterized protein</fullName>
    </submittedName>
</protein>
<name>A0A0C3B8A6_SERVB</name>
<feature type="region of interest" description="Disordered" evidence="1">
    <location>
        <begin position="94"/>
        <end position="121"/>
    </location>
</feature>
<gene>
    <name evidence="2" type="ORF">M408DRAFT_191198</name>
</gene>
<evidence type="ECO:0000313" key="3">
    <source>
        <dbReference type="Proteomes" id="UP000054097"/>
    </source>
</evidence>
<dbReference type="HOGENOM" id="CLU_1846333_0_0_1"/>
<organism evidence="2 3">
    <name type="scientific">Serendipita vermifera MAFF 305830</name>
    <dbReference type="NCBI Taxonomy" id="933852"/>
    <lineage>
        <taxon>Eukaryota</taxon>
        <taxon>Fungi</taxon>
        <taxon>Dikarya</taxon>
        <taxon>Basidiomycota</taxon>
        <taxon>Agaricomycotina</taxon>
        <taxon>Agaricomycetes</taxon>
        <taxon>Sebacinales</taxon>
        <taxon>Serendipitaceae</taxon>
        <taxon>Serendipita</taxon>
    </lineage>
</organism>
<keyword evidence="3" id="KW-1185">Reference proteome</keyword>
<dbReference type="Proteomes" id="UP000054097">
    <property type="component" value="Unassembled WGS sequence"/>
</dbReference>